<accession>I0HS83</accession>
<organism evidence="9 10">
    <name type="scientific">Rubrivivax gelatinosus (strain NBRC 100245 / IL144)</name>
    <dbReference type="NCBI Taxonomy" id="983917"/>
    <lineage>
        <taxon>Bacteria</taxon>
        <taxon>Pseudomonadati</taxon>
        <taxon>Pseudomonadota</taxon>
        <taxon>Betaproteobacteria</taxon>
        <taxon>Burkholderiales</taxon>
        <taxon>Sphaerotilaceae</taxon>
        <taxon>Rubrivivax</taxon>
    </lineage>
</organism>
<keyword evidence="4" id="KW-0812">Transmembrane</keyword>
<dbReference type="SUPFAM" id="SSF56935">
    <property type="entry name" value="Porins"/>
    <property type="match status" value="1"/>
</dbReference>
<comment type="subcellular location">
    <subcellularLocation>
        <location evidence="1">Cell outer membrane</location>
        <topology evidence="1">Multi-pass membrane protein</topology>
    </subcellularLocation>
</comment>
<dbReference type="RefSeq" id="WP_014428732.1">
    <property type="nucleotide sequence ID" value="NC_017075.1"/>
</dbReference>
<dbReference type="AlphaFoldDB" id="I0HS83"/>
<evidence type="ECO:0000313" key="10">
    <source>
        <dbReference type="Proteomes" id="UP000007883"/>
    </source>
</evidence>
<evidence type="ECO:0000256" key="7">
    <source>
        <dbReference type="ARBA" id="ARBA00023237"/>
    </source>
</evidence>
<evidence type="ECO:0000256" key="5">
    <source>
        <dbReference type="ARBA" id="ARBA00022729"/>
    </source>
</evidence>
<comment type="similarity">
    <text evidence="2">Belongs to the OmpP1/FadL family.</text>
</comment>
<feature type="signal peptide" evidence="8">
    <location>
        <begin position="1"/>
        <end position="23"/>
    </location>
</feature>
<sequence length="416" mass="44111">MTRHLFSPLLPLLAAAFPLAAHATNGYFSHGYGARSEGVAGVGIALPQDGLAGAANPAGTALLDDRLDVGLDLFRPRRGATIEGNGAGLDGRYDGDGRRLFAIPSIGWVQRLDERWSAGVAVYGNGGMNTSYDRSPYSAFGVTGRSGVNLEQLFVSPSLAWRATPTQTLGVAVNLAYQRFSADGLGPFTAASSSPANVSGRGTDTSTGAGLRLGWLWQPAPEWRLGATWSSRIHGRFDKYRGLFADEGRFYIPANWGLGVAFDPAPGWTLAADYQVIEYSGVGAVANPIERLAAGRPLGSDGGPGFGWRDVKVLKAGIVQRWSPALTLRAGFSRATQAVPASQTFFNVLAPGVVQNHLTAGFSWATGERTEWSAFYAHAFGKTVRGRQSVPAGFGGGEADVRLSEDILGASWTWRF</sequence>
<keyword evidence="3" id="KW-1134">Transmembrane beta strand</keyword>
<dbReference type="STRING" id="983917.RGE_25290"/>
<evidence type="ECO:0000256" key="3">
    <source>
        <dbReference type="ARBA" id="ARBA00022452"/>
    </source>
</evidence>
<keyword evidence="10" id="KW-1185">Reference proteome</keyword>
<evidence type="ECO:0000256" key="4">
    <source>
        <dbReference type="ARBA" id="ARBA00022692"/>
    </source>
</evidence>
<dbReference type="InterPro" id="IPR005017">
    <property type="entry name" value="OMPP1/FadL/TodX"/>
</dbReference>
<dbReference type="HOGENOM" id="CLU_035981_1_0_4"/>
<keyword evidence="7" id="KW-0998">Cell outer membrane</keyword>
<evidence type="ECO:0000256" key="2">
    <source>
        <dbReference type="ARBA" id="ARBA00008163"/>
    </source>
</evidence>
<evidence type="ECO:0000313" key="9">
    <source>
        <dbReference type="EMBL" id="BAL95870.1"/>
    </source>
</evidence>
<evidence type="ECO:0000256" key="8">
    <source>
        <dbReference type="SAM" id="SignalP"/>
    </source>
</evidence>
<feature type="chain" id="PRO_5003628123" description="Long-chain fatty acid transport protein" evidence="8">
    <location>
        <begin position="24"/>
        <end position="416"/>
    </location>
</feature>
<gene>
    <name evidence="9" type="ordered locus">RGE_25290</name>
</gene>
<dbReference type="EMBL" id="AP012320">
    <property type="protein sequence ID" value="BAL95870.1"/>
    <property type="molecule type" value="Genomic_DNA"/>
</dbReference>
<dbReference type="KEGG" id="rge:RGE_25290"/>
<evidence type="ECO:0000256" key="1">
    <source>
        <dbReference type="ARBA" id="ARBA00004571"/>
    </source>
</evidence>
<dbReference type="eggNOG" id="COG2067">
    <property type="taxonomic scope" value="Bacteria"/>
</dbReference>
<dbReference type="PANTHER" id="PTHR35093">
    <property type="entry name" value="OUTER MEMBRANE PROTEIN NMB0088-RELATED"/>
    <property type="match status" value="1"/>
</dbReference>
<dbReference type="Pfam" id="PF03349">
    <property type="entry name" value="Toluene_X"/>
    <property type="match status" value="1"/>
</dbReference>
<dbReference type="Proteomes" id="UP000007883">
    <property type="component" value="Chromosome"/>
</dbReference>
<dbReference type="PANTHER" id="PTHR35093:SF8">
    <property type="entry name" value="OUTER MEMBRANE PROTEIN NMB0088-RELATED"/>
    <property type="match status" value="1"/>
</dbReference>
<proteinExistence type="inferred from homology"/>
<dbReference type="PATRIC" id="fig|983917.3.peg.2461"/>
<dbReference type="GO" id="GO:0015483">
    <property type="term" value="F:long-chain fatty acid transporting porin activity"/>
    <property type="evidence" value="ECO:0007669"/>
    <property type="project" value="TreeGrafter"/>
</dbReference>
<evidence type="ECO:0008006" key="11">
    <source>
        <dbReference type="Google" id="ProtNLM"/>
    </source>
</evidence>
<name>I0HS83_RUBGI</name>
<dbReference type="GO" id="GO:0009279">
    <property type="term" value="C:cell outer membrane"/>
    <property type="evidence" value="ECO:0007669"/>
    <property type="project" value="UniProtKB-SubCell"/>
</dbReference>
<evidence type="ECO:0000256" key="6">
    <source>
        <dbReference type="ARBA" id="ARBA00023136"/>
    </source>
</evidence>
<keyword evidence="6" id="KW-0472">Membrane</keyword>
<protein>
    <recommendedName>
        <fullName evidence="11">Long-chain fatty acid transport protein</fullName>
    </recommendedName>
</protein>
<reference evidence="9 10" key="1">
    <citation type="journal article" date="2012" name="J. Bacteriol.">
        <title>Complete genome sequence of phototrophic betaproteobacterium Rubrivivax gelatinosus IL144.</title>
        <authorList>
            <person name="Nagashima S."/>
            <person name="Kamimura A."/>
            <person name="Shimizu T."/>
            <person name="Nakamura-isaki S."/>
            <person name="Aono E."/>
            <person name="Sakamoto K."/>
            <person name="Ichikawa N."/>
            <person name="Nakazawa H."/>
            <person name="Sekine M."/>
            <person name="Yamazaki S."/>
            <person name="Fujita N."/>
            <person name="Shimada K."/>
            <person name="Hanada S."/>
            <person name="Nagashima K.V.P."/>
        </authorList>
    </citation>
    <scope>NUCLEOTIDE SEQUENCE [LARGE SCALE GENOMIC DNA]</scope>
    <source>
        <strain evidence="10">NBRC 100245 / IL144</strain>
    </source>
</reference>
<keyword evidence="5 8" id="KW-0732">Signal</keyword>
<dbReference type="Gene3D" id="2.40.160.60">
    <property type="entry name" value="Outer membrane protein transport protein (OMPP1/FadL/TodX)"/>
    <property type="match status" value="1"/>
</dbReference>